<evidence type="ECO:0000256" key="1">
    <source>
        <dbReference type="SAM" id="MobiDB-lite"/>
    </source>
</evidence>
<dbReference type="AlphaFoldDB" id="L5M665"/>
<sequence length="132" mass="14499">MKKKVKIKNTIVEPAGTPAPKGSLQPFDSEESVSRDGSPNGGEKGNEERKREGLEEEKRDKTALKNHVEQERSLRGDVFSHSAWITGIWKITSIPTIQCQSQFLCNTITFEAERGKGKTGEIAVDGVMLVSG</sequence>
<accession>L5M665</accession>
<reference evidence="3" key="1">
    <citation type="journal article" date="2013" name="Science">
        <title>Comparative analysis of bat genomes provides insight into the evolution of flight and immunity.</title>
        <authorList>
            <person name="Zhang G."/>
            <person name="Cowled C."/>
            <person name="Shi Z."/>
            <person name="Huang Z."/>
            <person name="Bishop-Lilly K.A."/>
            <person name="Fang X."/>
            <person name="Wynne J.W."/>
            <person name="Xiong Z."/>
            <person name="Baker M.L."/>
            <person name="Zhao W."/>
            <person name="Tachedjian M."/>
            <person name="Zhu Y."/>
            <person name="Zhou P."/>
            <person name="Jiang X."/>
            <person name="Ng J."/>
            <person name="Yang L."/>
            <person name="Wu L."/>
            <person name="Xiao J."/>
            <person name="Feng Y."/>
            <person name="Chen Y."/>
            <person name="Sun X."/>
            <person name="Zhang Y."/>
            <person name="Marsh G.A."/>
            <person name="Crameri G."/>
            <person name="Broder C.C."/>
            <person name="Frey K.G."/>
            <person name="Wang L.F."/>
            <person name="Wang J."/>
        </authorList>
    </citation>
    <scope>NUCLEOTIDE SEQUENCE [LARGE SCALE GENOMIC DNA]</scope>
</reference>
<protein>
    <submittedName>
        <fullName evidence="2">Epidermal growth factor-like protein 6</fullName>
    </submittedName>
</protein>
<evidence type="ECO:0000313" key="3">
    <source>
        <dbReference type="Proteomes" id="UP000010556"/>
    </source>
</evidence>
<gene>
    <name evidence="2" type="ORF">MDA_GLEAN10008143</name>
</gene>
<feature type="compositionally biased region" description="Basic and acidic residues" evidence="1">
    <location>
        <begin position="44"/>
        <end position="68"/>
    </location>
</feature>
<dbReference type="EMBL" id="KB103828">
    <property type="protein sequence ID" value="ELK33775.1"/>
    <property type="molecule type" value="Genomic_DNA"/>
</dbReference>
<organism evidence="2 3">
    <name type="scientific">Myotis davidii</name>
    <name type="common">David's myotis</name>
    <dbReference type="NCBI Taxonomy" id="225400"/>
    <lineage>
        <taxon>Eukaryota</taxon>
        <taxon>Metazoa</taxon>
        <taxon>Chordata</taxon>
        <taxon>Craniata</taxon>
        <taxon>Vertebrata</taxon>
        <taxon>Euteleostomi</taxon>
        <taxon>Mammalia</taxon>
        <taxon>Eutheria</taxon>
        <taxon>Laurasiatheria</taxon>
        <taxon>Chiroptera</taxon>
        <taxon>Yangochiroptera</taxon>
        <taxon>Vespertilionidae</taxon>
        <taxon>Myotis</taxon>
    </lineage>
</organism>
<feature type="region of interest" description="Disordered" evidence="1">
    <location>
        <begin position="1"/>
        <end position="68"/>
    </location>
</feature>
<name>L5M665_MYODS</name>
<keyword evidence="3" id="KW-1185">Reference proteome</keyword>
<evidence type="ECO:0000313" key="2">
    <source>
        <dbReference type="EMBL" id="ELK33775.1"/>
    </source>
</evidence>
<dbReference type="Proteomes" id="UP000010556">
    <property type="component" value="Unassembled WGS sequence"/>
</dbReference>
<proteinExistence type="predicted"/>